<name>A0AA39ZCX6_9PEZI</name>
<feature type="compositionally biased region" description="Polar residues" evidence="1">
    <location>
        <begin position="603"/>
        <end position="621"/>
    </location>
</feature>
<proteinExistence type="predicted"/>
<feature type="compositionally biased region" description="Low complexity" evidence="1">
    <location>
        <begin position="539"/>
        <end position="573"/>
    </location>
</feature>
<organism evidence="2 3">
    <name type="scientific">Cercophora samala</name>
    <dbReference type="NCBI Taxonomy" id="330535"/>
    <lineage>
        <taxon>Eukaryota</taxon>
        <taxon>Fungi</taxon>
        <taxon>Dikarya</taxon>
        <taxon>Ascomycota</taxon>
        <taxon>Pezizomycotina</taxon>
        <taxon>Sordariomycetes</taxon>
        <taxon>Sordariomycetidae</taxon>
        <taxon>Sordariales</taxon>
        <taxon>Lasiosphaeriaceae</taxon>
        <taxon>Cercophora</taxon>
    </lineage>
</organism>
<evidence type="ECO:0000313" key="3">
    <source>
        <dbReference type="Proteomes" id="UP001174997"/>
    </source>
</evidence>
<feature type="compositionally biased region" description="Basic and acidic residues" evidence="1">
    <location>
        <begin position="517"/>
        <end position="530"/>
    </location>
</feature>
<comment type="caution">
    <text evidence="2">The sequence shown here is derived from an EMBL/GenBank/DDBJ whole genome shotgun (WGS) entry which is preliminary data.</text>
</comment>
<reference evidence="2" key="1">
    <citation type="submission" date="2023-06" db="EMBL/GenBank/DDBJ databases">
        <title>Genome-scale phylogeny and comparative genomics of the fungal order Sordariales.</title>
        <authorList>
            <consortium name="Lawrence Berkeley National Laboratory"/>
            <person name="Hensen N."/>
            <person name="Bonometti L."/>
            <person name="Westerberg I."/>
            <person name="Brannstrom I.O."/>
            <person name="Guillou S."/>
            <person name="Cros-Aarteil S."/>
            <person name="Calhoun S."/>
            <person name="Haridas S."/>
            <person name="Kuo A."/>
            <person name="Mondo S."/>
            <person name="Pangilinan J."/>
            <person name="Riley R."/>
            <person name="Labutti K."/>
            <person name="Andreopoulos B."/>
            <person name="Lipzen A."/>
            <person name="Chen C."/>
            <person name="Yanf M."/>
            <person name="Daum C."/>
            <person name="Ng V."/>
            <person name="Clum A."/>
            <person name="Steindorff A."/>
            <person name="Ohm R."/>
            <person name="Martin F."/>
            <person name="Silar P."/>
            <person name="Natvig D."/>
            <person name="Lalanne C."/>
            <person name="Gautier V."/>
            <person name="Ament-Velasquez S.L."/>
            <person name="Kruys A."/>
            <person name="Hutchinson M.I."/>
            <person name="Powell A.J."/>
            <person name="Barry K."/>
            <person name="Miller A.N."/>
            <person name="Grigoriev I.V."/>
            <person name="Debuchy R."/>
            <person name="Gladieux P."/>
            <person name="Thoren M.H."/>
            <person name="Johannesson H."/>
        </authorList>
    </citation>
    <scope>NUCLEOTIDE SEQUENCE</scope>
    <source>
        <strain evidence="2">CBS 307.81</strain>
    </source>
</reference>
<gene>
    <name evidence="2" type="ORF">QBC41DRAFT_303634</name>
</gene>
<sequence length="630" mass="68495">MDAQAQWRFLQDAFDDATMPRLTSSERNGLVIAVALIRYMLCFVSDRDRADLIRRAGQPGNHVFNIAVAIKQFMPSVTPERIEKSCKLVVDTYLNAQQDPSFQRLFEATIMRSTFWSPRHDLTAVFSLSGPGVTTDNLDCLIAGYGTPLSLSSSDLESKTLGQYIGSEYAGVFEDACLDGQLTVKLATPTFIRVHLTIHQQHQVSFHHDLCKFILECGPRKLLHFRCIAAVKLKTGPSSTDKVRMFWPDGHTYYPQGASSPDDDGWEVGHPGSFYLVFLRVPRAVYSRECVVSDDQSRFRALSDFRDVDGVGPHLLSASIALDPQAPPTSSNSTVLDYKKIKERLGLLSKHLTQQNAAIEGLTKARQQSRVPDNLEQTIKTLQEEFTVMRRTVNGLELDIKALRTRTDAVEDRLSGTAPFQDNSNATRLGITETGTIKIVDQYAPAVPDTVRIVASKETGTARETETARETGATFETETVSARQTIDDVAVAAAGLYPKPQNKERRPPLTSGGNTSSRDRVQENTREVQKSTEPAPSLATARGPPAANSAAAAAAAGAAGAAAAAPAAAAAAPSMPKQGLDDSPSGETDSDTSWPKEVIIPRVSSQNKDSATSTQKDSPASSMRRLSPEE</sequence>
<feature type="region of interest" description="Disordered" evidence="1">
    <location>
        <begin position="495"/>
        <end position="630"/>
    </location>
</feature>
<feature type="region of interest" description="Disordered" evidence="1">
    <location>
        <begin position="455"/>
        <end position="474"/>
    </location>
</feature>
<dbReference type="Proteomes" id="UP001174997">
    <property type="component" value="Unassembled WGS sequence"/>
</dbReference>
<feature type="compositionally biased region" description="Basic and acidic residues" evidence="1">
    <location>
        <begin position="460"/>
        <end position="469"/>
    </location>
</feature>
<dbReference type="AlphaFoldDB" id="A0AA39ZCX6"/>
<keyword evidence="3" id="KW-1185">Reference proteome</keyword>
<accession>A0AA39ZCX6</accession>
<evidence type="ECO:0000256" key="1">
    <source>
        <dbReference type="SAM" id="MobiDB-lite"/>
    </source>
</evidence>
<dbReference type="EMBL" id="JAULSY010000060">
    <property type="protein sequence ID" value="KAK0668169.1"/>
    <property type="molecule type" value="Genomic_DNA"/>
</dbReference>
<protein>
    <submittedName>
        <fullName evidence="2">Uncharacterized protein</fullName>
    </submittedName>
</protein>
<evidence type="ECO:0000313" key="2">
    <source>
        <dbReference type="EMBL" id="KAK0668169.1"/>
    </source>
</evidence>